<comment type="caution">
    <text evidence="3">The sequence shown here is derived from an EMBL/GenBank/DDBJ whole genome shotgun (WGS) entry which is preliminary data.</text>
</comment>
<feature type="signal peptide" evidence="1">
    <location>
        <begin position="1"/>
        <end position="25"/>
    </location>
</feature>
<feature type="chain" id="PRO_5031495449" description="Oxidoreductase molybdopterin-binding domain-containing protein" evidence="1">
    <location>
        <begin position="26"/>
        <end position="171"/>
    </location>
</feature>
<gene>
    <name evidence="3" type="ORF">GGQ66_002251</name>
</gene>
<dbReference type="InterPro" id="IPR000572">
    <property type="entry name" value="OxRdtase_Mopterin-bd_dom"/>
</dbReference>
<dbReference type="InterPro" id="IPR036374">
    <property type="entry name" value="OxRdtase_Mopterin-bd_sf"/>
</dbReference>
<feature type="domain" description="Oxidoreductase molybdopterin-binding" evidence="2">
    <location>
        <begin position="67"/>
        <end position="144"/>
    </location>
</feature>
<evidence type="ECO:0000256" key="1">
    <source>
        <dbReference type="SAM" id="SignalP"/>
    </source>
</evidence>
<keyword evidence="4" id="KW-1185">Reference proteome</keyword>
<reference evidence="3 4" key="1">
    <citation type="submission" date="2020-08" db="EMBL/GenBank/DDBJ databases">
        <title>Genomic Encyclopedia of Type Strains, Phase IV (KMG-IV): sequencing the most valuable type-strain genomes for metagenomic binning, comparative biology and taxonomic classification.</title>
        <authorList>
            <person name="Goeker M."/>
        </authorList>
    </citation>
    <scope>NUCLEOTIDE SEQUENCE [LARGE SCALE GENOMIC DNA]</scope>
    <source>
        <strain evidence="3 4">DSM 26385</strain>
    </source>
</reference>
<evidence type="ECO:0000259" key="2">
    <source>
        <dbReference type="Pfam" id="PF00174"/>
    </source>
</evidence>
<dbReference type="Gene3D" id="3.90.420.10">
    <property type="entry name" value="Oxidoreductase, molybdopterin-binding domain"/>
    <property type="match status" value="1"/>
</dbReference>
<proteinExistence type="predicted"/>
<dbReference type="SUPFAM" id="SSF56524">
    <property type="entry name" value="Oxidoreductase molybdopterin-binding domain"/>
    <property type="match status" value="1"/>
</dbReference>
<dbReference type="RefSeq" id="WP_183792458.1">
    <property type="nucleotide sequence ID" value="NZ_JACIDU010000008.1"/>
</dbReference>
<protein>
    <recommendedName>
        <fullName evidence="2">Oxidoreductase molybdopterin-binding domain-containing protein</fullName>
    </recommendedName>
</protein>
<organism evidence="3 4">
    <name type="scientific">Allorhizobium borbori</name>
    <dbReference type="NCBI Taxonomy" id="485907"/>
    <lineage>
        <taxon>Bacteria</taxon>
        <taxon>Pseudomonadati</taxon>
        <taxon>Pseudomonadota</taxon>
        <taxon>Alphaproteobacteria</taxon>
        <taxon>Hyphomicrobiales</taxon>
        <taxon>Rhizobiaceae</taxon>
        <taxon>Rhizobium/Agrobacterium group</taxon>
        <taxon>Allorhizobium</taxon>
    </lineage>
</organism>
<dbReference type="EMBL" id="JACIDU010000008">
    <property type="protein sequence ID" value="MBB4103683.1"/>
    <property type="molecule type" value="Genomic_DNA"/>
</dbReference>
<sequence>MKTGYHSLVAAAMAVLATFAGKAEALEVPKGQVVLTVRAPHLTHANVNGTAQFDLEMLEALAGRTATMETPWTDGKVSFSGPFLRGVLEAAGATGTALKVRALNDYAAEVPMEDAETLDTILATRMNGQAMSVRNKGPLFLIYPFDKDQNLFNEKYFSRSVWQIKEIEVSE</sequence>
<dbReference type="Proteomes" id="UP000584824">
    <property type="component" value="Unassembled WGS sequence"/>
</dbReference>
<dbReference type="AlphaFoldDB" id="A0A7W6K1W5"/>
<accession>A0A7W6K1W5</accession>
<dbReference type="Pfam" id="PF00174">
    <property type="entry name" value="Oxidored_molyb"/>
    <property type="match status" value="1"/>
</dbReference>
<evidence type="ECO:0000313" key="3">
    <source>
        <dbReference type="EMBL" id="MBB4103683.1"/>
    </source>
</evidence>
<name>A0A7W6K1W5_9HYPH</name>
<evidence type="ECO:0000313" key="4">
    <source>
        <dbReference type="Proteomes" id="UP000584824"/>
    </source>
</evidence>
<keyword evidence="1" id="KW-0732">Signal</keyword>